<comment type="caution">
    <text evidence="5">The sequence shown here is derived from an EMBL/GenBank/DDBJ whole genome shotgun (WGS) entry which is preliminary data.</text>
</comment>
<comment type="similarity">
    <text evidence="2">Belongs to the eukaryotic AdoMetDC family.</text>
</comment>
<protein>
    <submittedName>
        <fullName evidence="5">S-adenosylmethionine decarboxylase proenzyme 4</fullName>
    </submittedName>
</protein>
<dbReference type="EMBL" id="QGNW01000320">
    <property type="protein sequence ID" value="RVW76948.1"/>
    <property type="molecule type" value="Genomic_DNA"/>
</dbReference>
<sequence>MKRLELHFSGDDPVVGMSPRHLDFESFEPVLQAMQCTMVMPVRNRYFDAHVLSESSLFVYPTKIIIQTCGITLLLKSIPPLLCYGRHMGLTVCRCRHTRGSFIFLTAADPHGNSVEVAICTYCRSYQKVMGMENAPVSPTLHPYQIRRQLIFRMMGSSAFVGNSKLCGEPLKPRADSEGIQRGFELEGRSQDKLKWVFLL</sequence>
<accession>A0A438GXQ0</accession>
<dbReference type="SUPFAM" id="SSF56276">
    <property type="entry name" value="S-adenosylmethionine decarboxylase"/>
    <property type="match status" value="1"/>
</dbReference>
<dbReference type="InterPro" id="IPR016067">
    <property type="entry name" value="S-AdoMet_deCO2ase_core"/>
</dbReference>
<dbReference type="InterPro" id="IPR048283">
    <property type="entry name" value="AdoMetDC-like"/>
</dbReference>
<dbReference type="PANTHER" id="PTHR11570:SF38">
    <property type="entry name" value="S-ADENOSYLMETHIONINE DECARBOXYLASE PROENZYME 4"/>
    <property type="match status" value="1"/>
</dbReference>
<dbReference type="Pfam" id="PF01536">
    <property type="entry name" value="SAM_decarbox"/>
    <property type="match status" value="1"/>
</dbReference>
<keyword evidence="3" id="KW-0745">Spermidine biosynthesis</keyword>
<dbReference type="OrthoDB" id="1068353at2759"/>
<evidence type="ECO:0000256" key="1">
    <source>
        <dbReference type="ARBA" id="ARBA00004911"/>
    </source>
</evidence>
<name>A0A438GXQ0_VITVI</name>
<evidence type="ECO:0000313" key="5">
    <source>
        <dbReference type="EMBL" id="RVW76948.1"/>
    </source>
</evidence>
<dbReference type="GO" id="GO:0008295">
    <property type="term" value="P:spermidine biosynthetic process"/>
    <property type="evidence" value="ECO:0007669"/>
    <property type="project" value="UniProtKB-KW"/>
</dbReference>
<evidence type="ECO:0000256" key="4">
    <source>
        <dbReference type="ARBA" id="ARBA00023115"/>
    </source>
</evidence>
<reference evidence="5 6" key="1">
    <citation type="journal article" date="2018" name="PLoS Genet.">
        <title>Population sequencing reveals clonal diversity and ancestral inbreeding in the grapevine cultivar Chardonnay.</title>
        <authorList>
            <person name="Roach M.J."/>
            <person name="Johnson D.L."/>
            <person name="Bohlmann J."/>
            <person name="van Vuuren H.J."/>
            <person name="Jones S.J."/>
            <person name="Pretorius I.S."/>
            <person name="Schmidt S.A."/>
            <person name="Borneman A.R."/>
        </authorList>
    </citation>
    <scope>NUCLEOTIDE SEQUENCE [LARGE SCALE GENOMIC DNA]</scope>
    <source>
        <strain evidence="6">cv. Chardonnay</strain>
        <tissue evidence="5">Leaf</tissue>
    </source>
</reference>
<dbReference type="AlphaFoldDB" id="A0A438GXQ0"/>
<evidence type="ECO:0000256" key="2">
    <source>
        <dbReference type="ARBA" id="ARBA00008466"/>
    </source>
</evidence>
<dbReference type="GO" id="GO:0004014">
    <property type="term" value="F:adenosylmethionine decarboxylase activity"/>
    <property type="evidence" value="ECO:0007669"/>
    <property type="project" value="InterPro"/>
</dbReference>
<evidence type="ECO:0000256" key="3">
    <source>
        <dbReference type="ARBA" id="ARBA00023066"/>
    </source>
</evidence>
<comment type="pathway">
    <text evidence="1">Amine and polyamine biosynthesis; S-adenosylmethioninamine biosynthesis; S-adenosylmethioninamine from S-adenosyl-L-methionine: step 1/1.</text>
</comment>
<dbReference type="Gene3D" id="3.60.90.10">
    <property type="entry name" value="S-adenosylmethionine decarboxylase"/>
    <property type="match status" value="1"/>
</dbReference>
<dbReference type="Proteomes" id="UP000288805">
    <property type="component" value="Unassembled WGS sequence"/>
</dbReference>
<dbReference type="UniPathway" id="UPA00331">
    <property type="reaction ID" value="UER00451"/>
</dbReference>
<gene>
    <name evidence="5" type="primary">SAMDC4_1</name>
    <name evidence="5" type="ORF">CK203_055574</name>
</gene>
<keyword evidence="4" id="KW-0620">Polyamine biosynthesis</keyword>
<proteinExistence type="inferred from homology"/>
<organism evidence="5 6">
    <name type="scientific">Vitis vinifera</name>
    <name type="common">Grape</name>
    <dbReference type="NCBI Taxonomy" id="29760"/>
    <lineage>
        <taxon>Eukaryota</taxon>
        <taxon>Viridiplantae</taxon>
        <taxon>Streptophyta</taxon>
        <taxon>Embryophyta</taxon>
        <taxon>Tracheophyta</taxon>
        <taxon>Spermatophyta</taxon>
        <taxon>Magnoliopsida</taxon>
        <taxon>eudicotyledons</taxon>
        <taxon>Gunneridae</taxon>
        <taxon>Pentapetalae</taxon>
        <taxon>rosids</taxon>
        <taxon>Vitales</taxon>
        <taxon>Vitaceae</taxon>
        <taxon>Viteae</taxon>
        <taxon>Vitis</taxon>
    </lineage>
</organism>
<evidence type="ECO:0000313" key="6">
    <source>
        <dbReference type="Proteomes" id="UP000288805"/>
    </source>
</evidence>
<dbReference type="PANTHER" id="PTHR11570">
    <property type="entry name" value="S-ADENOSYLMETHIONINE DECARBOXYLASE"/>
    <property type="match status" value="1"/>
</dbReference>